<keyword evidence="2 5" id="KW-0812">Transmembrane</keyword>
<proteinExistence type="inferred from homology"/>
<dbReference type="EMBL" id="MU003710">
    <property type="protein sequence ID" value="KAF2805131.1"/>
    <property type="molecule type" value="Genomic_DNA"/>
</dbReference>
<organism evidence="7">
    <name type="scientific">Mytilinidion resinicola</name>
    <dbReference type="NCBI Taxonomy" id="574789"/>
    <lineage>
        <taxon>Eukaryota</taxon>
        <taxon>Fungi</taxon>
        <taxon>Dikarya</taxon>
        <taxon>Ascomycota</taxon>
        <taxon>Pezizomycotina</taxon>
        <taxon>Dothideomycetes</taxon>
        <taxon>Pleosporomycetidae</taxon>
        <taxon>Mytilinidiales</taxon>
        <taxon>Mytilinidiaceae</taxon>
        <taxon>Mytilinidion</taxon>
    </lineage>
</organism>
<evidence type="ECO:0000256" key="1">
    <source>
        <dbReference type="ARBA" id="ARBA00004127"/>
    </source>
</evidence>
<dbReference type="Proteomes" id="UP000504636">
    <property type="component" value="Unplaced"/>
</dbReference>
<comment type="pathway">
    <text evidence="5">Protein modification; protein glycosylation.</text>
</comment>
<keyword evidence="8" id="KW-1185">Reference proteome</keyword>
<keyword evidence="5" id="KW-0521">NADP</keyword>
<evidence type="ECO:0000313" key="7">
    <source>
        <dbReference type="EMBL" id="KAF2805131.1"/>
    </source>
</evidence>
<dbReference type="GO" id="GO:0005789">
    <property type="term" value="C:endoplasmic reticulum membrane"/>
    <property type="evidence" value="ECO:0007669"/>
    <property type="project" value="UniProtKB-SubCell"/>
</dbReference>
<feature type="transmembrane region" description="Helical" evidence="5">
    <location>
        <begin position="234"/>
        <end position="257"/>
    </location>
</feature>
<dbReference type="UniPathway" id="UPA00378"/>
<gene>
    <name evidence="7 9" type="ORF">BDZ99DRAFT_511210</name>
</gene>
<evidence type="ECO:0000259" key="6">
    <source>
        <dbReference type="Pfam" id="PF02544"/>
    </source>
</evidence>
<protein>
    <recommendedName>
        <fullName evidence="5">Polyprenal reductase</fullName>
        <ecNumber evidence="5">1.3.1.94</ecNumber>
    </recommendedName>
</protein>
<dbReference type="GO" id="GO:0016095">
    <property type="term" value="P:polyprenol catabolic process"/>
    <property type="evidence" value="ECO:0007669"/>
    <property type="project" value="UniProtKB-UniRule"/>
</dbReference>
<evidence type="ECO:0000256" key="4">
    <source>
        <dbReference type="ARBA" id="ARBA00023136"/>
    </source>
</evidence>
<keyword evidence="5" id="KW-0560">Oxidoreductase</keyword>
<reference evidence="9" key="2">
    <citation type="submission" date="2020-04" db="EMBL/GenBank/DDBJ databases">
        <authorList>
            <consortium name="NCBI Genome Project"/>
        </authorList>
    </citation>
    <scope>NUCLEOTIDE SEQUENCE</scope>
    <source>
        <strain evidence="9">CBS 304.34</strain>
    </source>
</reference>
<reference evidence="7 9" key="1">
    <citation type="journal article" date="2020" name="Stud. Mycol.">
        <title>101 Dothideomycetes genomes: a test case for predicting lifestyles and emergence of pathogens.</title>
        <authorList>
            <person name="Haridas S."/>
            <person name="Albert R."/>
            <person name="Binder M."/>
            <person name="Bloem J."/>
            <person name="Labutti K."/>
            <person name="Salamov A."/>
            <person name="Andreopoulos B."/>
            <person name="Baker S."/>
            <person name="Barry K."/>
            <person name="Bills G."/>
            <person name="Bluhm B."/>
            <person name="Cannon C."/>
            <person name="Castanera R."/>
            <person name="Culley D."/>
            <person name="Daum C."/>
            <person name="Ezra D."/>
            <person name="Gonzalez J."/>
            <person name="Henrissat B."/>
            <person name="Kuo A."/>
            <person name="Liang C."/>
            <person name="Lipzen A."/>
            <person name="Lutzoni F."/>
            <person name="Magnuson J."/>
            <person name="Mondo S."/>
            <person name="Nolan M."/>
            <person name="Ohm R."/>
            <person name="Pangilinan J."/>
            <person name="Park H.-J."/>
            <person name="Ramirez L."/>
            <person name="Alfaro M."/>
            <person name="Sun H."/>
            <person name="Tritt A."/>
            <person name="Yoshinaga Y."/>
            <person name="Zwiers L.-H."/>
            <person name="Turgeon B."/>
            <person name="Goodwin S."/>
            <person name="Spatafora J."/>
            <person name="Crous P."/>
            <person name="Grigoriev I."/>
        </authorList>
    </citation>
    <scope>NUCLEOTIDE SEQUENCE</scope>
    <source>
        <strain evidence="7 9">CBS 304.34</strain>
    </source>
</reference>
<feature type="domain" description="3-oxo-5-alpha-steroid 4-dehydrogenase C-terminal" evidence="6">
    <location>
        <begin position="207"/>
        <end position="310"/>
    </location>
</feature>
<feature type="transmembrane region" description="Helical" evidence="5">
    <location>
        <begin position="20"/>
        <end position="38"/>
    </location>
</feature>
<feature type="transmembrane region" description="Helical" evidence="5">
    <location>
        <begin position="150"/>
        <end position="172"/>
    </location>
</feature>
<dbReference type="InterPro" id="IPR001104">
    <property type="entry name" value="3-oxo-5_a-steroid_4-DH_C"/>
</dbReference>
<keyword evidence="5" id="KW-0256">Endoplasmic reticulum</keyword>
<dbReference type="AlphaFoldDB" id="A0A6A6Y8H0"/>
<evidence type="ECO:0000256" key="2">
    <source>
        <dbReference type="ARBA" id="ARBA00022692"/>
    </source>
</evidence>
<dbReference type="PROSITE" id="PS50244">
    <property type="entry name" value="S5A_REDUCTASE"/>
    <property type="match status" value="1"/>
</dbReference>
<dbReference type="GO" id="GO:0102389">
    <property type="term" value="F:polyprenol reductase activity"/>
    <property type="evidence" value="ECO:0007669"/>
    <property type="project" value="UniProtKB-UniRule"/>
</dbReference>
<dbReference type="OrthoDB" id="541710at2759"/>
<dbReference type="InterPro" id="IPR039698">
    <property type="entry name" value="Dfg10/SRD5A3"/>
</dbReference>
<accession>A0A6A6Y8H0</accession>
<comment type="subcellular location">
    <subcellularLocation>
        <location evidence="1">Endomembrane system</location>
        <topology evidence="1">Multi-pass membrane protein</topology>
    </subcellularLocation>
    <subcellularLocation>
        <location evidence="5">Endoplasmic reticulum membrane</location>
    </subcellularLocation>
</comment>
<feature type="transmembrane region" description="Helical" evidence="5">
    <location>
        <begin position="192"/>
        <end position="213"/>
    </location>
</feature>
<evidence type="ECO:0000313" key="9">
    <source>
        <dbReference type="RefSeq" id="XP_033572095.1"/>
    </source>
</evidence>
<comment type="function">
    <text evidence="5">Plays a key role in early steps of protein N-linked glycosylation by being involved in the conversion of polyprenol into dolichol. Acts as a polyprenal reductase that mediates the reduction of polyprenal into dolichal in a NADP-dependent mechanism. Dolichols are required for the synthesis of dolichol-linked monosaccharides and the oligosaccharide precursor used for N-glycosylation.</text>
</comment>
<evidence type="ECO:0000256" key="5">
    <source>
        <dbReference type="RuleBase" id="RU367081"/>
    </source>
</evidence>
<dbReference type="GO" id="GO:0006488">
    <property type="term" value="P:dolichol-linked oligosaccharide biosynthetic process"/>
    <property type="evidence" value="ECO:0007669"/>
    <property type="project" value="UniProtKB-UniRule"/>
</dbReference>
<dbReference type="PANTHER" id="PTHR14624:SF0">
    <property type="entry name" value="POLYPRENOL REDUCTASE"/>
    <property type="match status" value="1"/>
</dbReference>
<name>A0A6A6Y8H0_9PEZI</name>
<comment type="similarity">
    <text evidence="5">Belongs to the steroid 5-alpha reductase family. Polyprenal reductase subfamily.</text>
</comment>
<keyword evidence="3 5" id="KW-1133">Transmembrane helix</keyword>
<dbReference type="GO" id="GO:0160198">
    <property type="term" value="F:polyprenal reductase activity"/>
    <property type="evidence" value="ECO:0007669"/>
    <property type="project" value="UniProtKB-EC"/>
</dbReference>
<feature type="transmembrane region" description="Helical" evidence="5">
    <location>
        <begin position="263"/>
        <end position="281"/>
    </location>
</feature>
<reference evidence="9" key="3">
    <citation type="submission" date="2025-04" db="UniProtKB">
        <authorList>
            <consortium name="RefSeq"/>
        </authorList>
    </citation>
    <scope>IDENTIFICATION</scope>
    <source>
        <strain evidence="9">CBS 304.34</strain>
    </source>
</reference>
<dbReference type="GeneID" id="54465421"/>
<keyword evidence="4 5" id="KW-0472">Membrane</keyword>
<evidence type="ECO:0000256" key="3">
    <source>
        <dbReference type="ARBA" id="ARBA00022989"/>
    </source>
</evidence>
<dbReference type="Pfam" id="PF02544">
    <property type="entry name" value="Steroid_dh"/>
    <property type="match status" value="1"/>
</dbReference>
<comment type="catalytic activity">
    <reaction evidence="5">
        <text>a di-trans,poly-cis-dolichal + NADP(+) = a di-trans,poly-cis-polyprenal + NADPH + H(+)</text>
        <dbReference type="Rhea" id="RHEA:80727"/>
        <dbReference type="Rhea" id="RHEA-COMP:19536"/>
        <dbReference type="Rhea" id="RHEA-COMP:19537"/>
        <dbReference type="ChEBI" id="CHEBI:15378"/>
        <dbReference type="ChEBI" id="CHEBI:57783"/>
        <dbReference type="ChEBI" id="CHEBI:58349"/>
        <dbReference type="ChEBI" id="CHEBI:231623"/>
        <dbReference type="ChEBI" id="CHEBI:231637"/>
        <dbReference type="EC" id="1.3.1.94"/>
    </reaction>
    <physiologicalReaction direction="right-to-left" evidence="5">
        <dbReference type="Rhea" id="RHEA:80729"/>
    </physiologicalReaction>
</comment>
<dbReference type="EC" id="1.3.1.94" evidence="5"/>
<dbReference type="PANTHER" id="PTHR14624">
    <property type="entry name" value="DFG10 PROTEIN"/>
    <property type="match status" value="1"/>
</dbReference>
<dbReference type="RefSeq" id="XP_033572095.1">
    <property type="nucleotide sequence ID" value="XM_033724528.1"/>
</dbReference>
<sequence length="310" mass="34430">MDLDGPLAALLDPVLLLRAFYLAAAALILLISAVPALSDRFLAYGSRSARSPAPRNAPTVLARVLDHLTTYRVPHLYFAHFYILSILSSLFWAHQIWTRGPGFELLATFVPEDSPTMTLPQIYMVWALMLLQGVRRLLECLVSASNSMSTMWIGHYILGHLFYLAVNISIWIEGVQAIRAPSPSSHPQPAFSSLILPLVLPILLAAHVGQHSYHAYLSSLRATKHSYSLPSHPLFPNAICPHYTLETLIYICLALLAAPEGRLVNWTVATGAVFVAVNLGVTAHGTKAWYVDQFGEEKVAQRWKMVPWVW</sequence>
<dbReference type="GO" id="GO:0003865">
    <property type="term" value="F:3-oxo-5-alpha-steroid 4-dehydrogenase activity"/>
    <property type="evidence" value="ECO:0007669"/>
    <property type="project" value="TreeGrafter"/>
</dbReference>
<evidence type="ECO:0000313" key="8">
    <source>
        <dbReference type="Proteomes" id="UP000504636"/>
    </source>
</evidence>
<feature type="transmembrane region" description="Helical" evidence="5">
    <location>
        <begin position="76"/>
        <end position="97"/>
    </location>
</feature>